<dbReference type="InParanoid" id="A0A061G9J2"/>
<dbReference type="HOGENOM" id="CLU_2473475_0_0_1"/>
<dbReference type="Gramene" id="EOY23674">
    <property type="protein sequence ID" value="EOY23674"/>
    <property type="gene ID" value="TCM_015488"/>
</dbReference>
<name>A0A061G9J2_THECC</name>
<sequence length="88" mass="10275">MILKTIIMLVLSLPKPEQMSSHILETTFNLLINECLDSFMARLIVDLWLEWWTRMRQVWKCSHCLVSIRPALRSPSLIRAKAPSLENP</sequence>
<protein>
    <submittedName>
        <fullName evidence="1">Uncharacterized protein</fullName>
    </submittedName>
</protein>
<evidence type="ECO:0000313" key="2">
    <source>
        <dbReference type="Proteomes" id="UP000026915"/>
    </source>
</evidence>
<proteinExistence type="predicted"/>
<gene>
    <name evidence="1" type="ORF">TCM_015488</name>
</gene>
<organism evidence="1 2">
    <name type="scientific">Theobroma cacao</name>
    <name type="common">Cacao</name>
    <name type="synonym">Cocoa</name>
    <dbReference type="NCBI Taxonomy" id="3641"/>
    <lineage>
        <taxon>Eukaryota</taxon>
        <taxon>Viridiplantae</taxon>
        <taxon>Streptophyta</taxon>
        <taxon>Embryophyta</taxon>
        <taxon>Tracheophyta</taxon>
        <taxon>Spermatophyta</taxon>
        <taxon>Magnoliopsida</taxon>
        <taxon>eudicotyledons</taxon>
        <taxon>Gunneridae</taxon>
        <taxon>Pentapetalae</taxon>
        <taxon>rosids</taxon>
        <taxon>malvids</taxon>
        <taxon>Malvales</taxon>
        <taxon>Malvaceae</taxon>
        <taxon>Byttnerioideae</taxon>
        <taxon>Theobroma</taxon>
    </lineage>
</organism>
<dbReference type="AlphaFoldDB" id="A0A061G9J2"/>
<keyword evidence="2" id="KW-1185">Reference proteome</keyword>
<reference evidence="1 2" key="1">
    <citation type="journal article" date="2013" name="Genome Biol.">
        <title>The genome sequence of the most widely cultivated cacao type and its use to identify candidate genes regulating pod color.</title>
        <authorList>
            <person name="Motamayor J.C."/>
            <person name="Mockaitis K."/>
            <person name="Schmutz J."/>
            <person name="Haiminen N."/>
            <person name="Iii D.L."/>
            <person name="Cornejo O."/>
            <person name="Findley S.D."/>
            <person name="Zheng P."/>
            <person name="Utro F."/>
            <person name="Royaert S."/>
            <person name="Saski C."/>
            <person name="Jenkins J."/>
            <person name="Podicheti R."/>
            <person name="Zhao M."/>
            <person name="Scheffler B.E."/>
            <person name="Stack J.C."/>
            <person name="Feltus F.A."/>
            <person name="Mustiga G.M."/>
            <person name="Amores F."/>
            <person name="Phillips W."/>
            <person name="Marelli J.P."/>
            <person name="May G.D."/>
            <person name="Shapiro H."/>
            <person name="Ma J."/>
            <person name="Bustamante C.D."/>
            <person name="Schnell R.J."/>
            <person name="Main D."/>
            <person name="Gilbert D."/>
            <person name="Parida L."/>
            <person name="Kuhn D.N."/>
        </authorList>
    </citation>
    <scope>NUCLEOTIDE SEQUENCE [LARGE SCALE GENOMIC DNA]</scope>
    <source>
        <strain evidence="2">cv. Matina 1-6</strain>
    </source>
</reference>
<dbReference type="Proteomes" id="UP000026915">
    <property type="component" value="Chromosome 3"/>
</dbReference>
<accession>A0A061G9J2</accession>
<evidence type="ECO:0000313" key="1">
    <source>
        <dbReference type="EMBL" id="EOY23674.1"/>
    </source>
</evidence>
<dbReference type="EMBL" id="CM001881">
    <property type="protein sequence ID" value="EOY23674.1"/>
    <property type="molecule type" value="Genomic_DNA"/>
</dbReference>